<reference evidence="1 2" key="1">
    <citation type="submission" date="2017-05" db="EMBL/GenBank/DDBJ databases">
        <title>Complete Genome Sequence of Bacteriophage Deep-Purple infecting emetic Bacillus cereus.</title>
        <authorList>
            <person name="Hock L."/>
            <person name="Gillis A."/>
            <person name="Mahillon J."/>
        </authorList>
    </citation>
    <scope>NUCLEOTIDE SEQUENCE [LARGE SCALE GENOMIC DNA]</scope>
</reference>
<gene>
    <name evidence="1" type="ORF">DeepPurple_gp034</name>
</gene>
<accession>A0A1Z1LZP0</accession>
<evidence type="ECO:0000313" key="1">
    <source>
        <dbReference type="EMBL" id="ARW58285.1"/>
    </source>
</evidence>
<protein>
    <submittedName>
        <fullName evidence="1">Uncharacterized protein</fullName>
    </submittedName>
</protein>
<organism evidence="1 2">
    <name type="scientific">Bacillus phage Deep-Purple</name>
    <dbReference type="NCBI Taxonomy" id="1873341"/>
    <lineage>
        <taxon>Viruses</taxon>
        <taxon>Duplodnaviria</taxon>
        <taxon>Heunggongvirae</taxon>
        <taxon>Uroviricota</taxon>
        <taxon>Caudoviricetes</taxon>
        <taxon>Deurplevirus</taxon>
        <taxon>Deurplevirus deeppurple</taxon>
    </lineage>
</organism>
<evidence type="ECO:0000313" key="2">
    <source>
        <dbReference type="Proteomes" id="UP000225583"/>
    </source>
</evidence>
<dbReference type="EMBL" id="MF176161">
    <property type="protein sequence ID" value="ARW58285.1"/>
    <property type="molecule type" value="Genomic_DNA"/>
</dbReference>
<dbReference type="Proteomes" id="UP000225583">
    <property type="component" value="Segment"/>
</dbReference>
<proteinExistence type="predicted"/>
<sequence length="57" mass="6171">MIKFPAESEGVKLIVKGLSKLVEEEGISPFDAILVATYAGSKSLEYLKAIEKKSINS</sequence>
<name>A0A1Z1LZP0_9CAUD</name>
<keyword evidence="2" id="KW-1185">Reference proteome</keyword>